<dbReference type="Gene3D" id="1.10.10.10">
    <property type="entry name" value="Winged helix-like DNA-binding domain superfamily/Winged helix DNA-binding domain"/>
    <property type="match status" value="1"/>
</dbReference>
<dbReference type="Proteomes" id="UP000217153">
    <property type="component" value="Chromosome"/>
</dbReference>
<protein>
    <submittedName>
        <fullName evidence="1">Helix-turn-helix domain-containing protein</fullName>
    </submittedName>
</protein>
<dbReference type="InterPro" id="IPR016032">
    <property type="entry name" value="Sig_transdc_resp-reg_C-effctor"/>
</dbReference>
<sequence>MEVNILLRELTPFEKLVCEHLCDGLTNGAIARTTAHTEKVIENTVSRVAHAFSIKSNGEVNVRVLLALAYRAHFGDKAFDKLGVACSHLTVGPNGEQICARHTQ</sequence>
<accession>A0A249JXK0</accession>
<dbReference type="InterPro" id="IPR036388">
    <property type="entry name" value="WH-like_DNA-bd_sf"/>
</dbReference>
<dbReference type="EMBL" id="CP016768">
    <property type="protein sequence ID" value="ASY09245.1"/>
    <property type="molecule type" value="Genomic_DNA"/>
</dbReference>
<dbReference type="GO" id="GO:0006355">
    <property type="term" value="P:regulation of DNA-templated transcription"/>
    <property type="evidence" value="ECO:0007669"/>
    <property type="project" value="InterPro"/>
</dbReference>
<dbReference type="KEGG" id="abam:B1s21122_02620"/>
<evidence type="ECO:0000313" key="2">
    <source>
        <dbReference type="Proteomes" id="UP000217153"/>
    </source>
</evidence>
<dbReference type="OrthoDB" id="3680166at2"/>
<organism evidence="1 2">
    <name type="scientific">Candidatus Nanopelagicus limnae</name>
    <dbReference type="NCBI Taxonomy" id="1884634"/>
    <lineage>
        <taxon>Bacteria</taxon>
        <taxon>Bacillati</taxon>
        <taxon>Actinomycetota</taxon>
        <taxon>Actinomycetes</taxon>
        <taxon>Candidatus Nanopelagicales</taxon>
        <taxon>Candidatus Nanopelagicaceae</taxon>
        <taxon>Candidatus Nanopelagicus</taxon>
    </lineage>
</organism>
<keyword evidence="2" id="KW-1185">Reference proteome</keyword>
<name>A0A249JXK0_9ACTN</name>
<dbReference type="AlphaFoldDB" id="A0A249JXK0"/>
<proteinExistence type="predicted"/>
<gene>
    <name evidence="1" type="ORF">B1s21122_02620</name>
</gene>
<evidence type="ECO:0000313" key="1">
    <source>
        <dbReference type="EMBL" id="ASY09245.1"/>
    </source>
</evidence>
<dbReference type="GO" id="GO:0003677">
    <property type="term" value="F:DNA binding"/>
    <property type="evidence" value="ECO:0007669"/>
    <property type="project" value="InterPro"/>
</dbReference>
<reference evidence="2" key="1">
    <citation type="submission" date="2016-10" db="EMBL/GenBank/DDBJ databases">
        <title>High microdiversification within the ubiquitous acI lineage of Actinobacteria.</title>
        <authorList>
            <person name="Neuenschwander S.M."/>
            <person name="Salcher M."/>
            <person name="Ghai R."/>
            <person name="Pernthaler J."/>
        </authorList>
    </citation>
    <scope>NUCLEOTIDE SEQUENCE [LARGE SCALE GENOMIC DNA]</scope>
</reference>
<dbReference type="SUPFAM" id="SSF46894">
    <property type="entry name" value="C-terminal effector domain of the bipartite response regulators"/>
    <property type="match status" value="1"/>
</dbReference>